<evidence type="ECO:0000313" key="2">
    <source>
        <dbReference type="Proteomes" id="UP001359559"/>
    </source>
</evidence>
<accession>A0AAN9PKV0</accession>
<proteinExistence type="predicted"/>
<protein>
    <submittedName>
        <fullName evidence="1">Uncharacterized protein</fullName>
    </submittedName>
</protein>
<dbReference type="AlphaFoldDB" id="A0AAN9PKV0"/>
<dbReference type="Proteomes" id="UP001359559">
    <property type="component" value="Unassembled WGS sequence"/>
</dbReference>
<keyword evidence="2" id="KW-1185">Reference proteome</keyword>
<gene>
    <name evidence="1" type="ORF">RJT34_12354</name>
</gene>
<comment type="caution">
    <text evidence="1">The sequence shown here is derived from an EMBL/GenBank/DDBJ whole genome shotgun (WGS) entry which is preliminary data.</text>
</comment>
<reference evidence="1 2" key="1">
    <citation type="submission" date="2024-01" db="EMBL/GenBank/DDBJ databases">
        <title>The genomes of 5 underutilized Papilionoideae crops provide insights into root nodulation and disease resistance.</title>
        <authorList>
            <person name="Yuan L."/>
        </authorList>
    </citation>
    <scope>NUCLEOTIDE SEQUENCE [LARGE SCALE GENOMIC DNA]</scope>
    <source>
        <strain evidence="1">LY-2023</strain>
        <tissue evidence="1">Leaf</tissue>
    </source>
</reference>
<organism evidence="1 2">
    <name type="scientific">Clitoria ternatea</name>
    <name type="common">Butterfly pea</name>
    <dbReference type="NCBI Taxonomy" id="43366"/>
    <lineage>
        <taxon>Eukaryota</taxon>
        <taxon>Viridiplantae</taxon>
        <taxon>Streptophyta</taxon>
        <taxon>Embryophyta</taxon>
        <taxon>Tracheophyta</taxon>
        <taxon>Spermatophyta</taxon>
        <taxon>Magnoliopsida</taxon>
        <taxon>eudicotyledons</taxon>
        <taxon>Gunneridae</taxon>
        <taxon>Pentapetalae</taxon>
        <taxon>rosids</taxon>
        <taxon>fabids</taxon>
        <taxon>Fabales</taxon>
        <taxon>Fabaceae</taxon>
        <taxon>Papilionoideae</taxon>
        <taxon>50 kb inversion clade</taxon>
        <taxon>NPAAA clade</taxon>
        <taxon>indigoferoid/millettioid clade</taxon>
        <taxon>Phaseoleae</taxon>
        <taxon>Clitoria</taxon>
    </lineage>
</organism>
<dbReference type="EMBL" id="JAYKXN010000003">
    <property type="protein sequence ID" value="KAK7301489.1"/>
    <property type="molecule type" value="Genomic_DNA"/>
</dbReference>
<evidence type="ECO:0000313" key="1">
    <source>
        <dbReference type="EMBL" id="KAK7301489.1"/>
    </source>
</evidence>
<sequence length="72" mass="8653">MMILRHFFCIFDIISSESNLHCKIVFWKVIWSSSYVVPYILLKSFWNCKISYSLIYDSFHLGKWDIKIGGRK</sequence>
<name>A0AAN9PKV0_CLITE</name>